<reference evidence="2 3" key="1">
    <citation type="submission" date="2022-05" db="EMBL/GenBank/DDBJ databases">
        <authorList>
            <person name="Park J.-S."/>
        </authorList>
    </citation>
    <scope>NUCLEOTIDE SEQUENCE [LARGE SCALE GENOMIC DNA]</scope>
    <source>
        <strain evidence="2 3">2012CJ34-2</strain>
    </source>
</reference>
<dbReference type="EMBL" id="JAMFLX010000008">
    <property type="protein sequence ID" value="MCL6269779.1"/>
    <property type="molecule type" value="Genomic_DNA"/>
</dbReference>
<proteinExistence type="predicted"/>
<evidence type="ECO:0000313" key="2">
    <source>
        <dbReference type="EMBL" id="MCL6269779.1"/>
    </source>
</evidence>
<accession>A0ABT0PEG8</accession>
<keyword evidence="3" id="KW-1185">Reference proteome</keyword>
<evidence type="ECO:0000313" key="3">
    <source>
        <dbReference type="Proteomes" id="UP001203338"/>
    </source>
</evidence>
<comment type="caution">
    <text evidence="2">The sequence shown here is derived from an EMBL/GenBank/DDBJ whole genome shotgun (WGS) entry which is preliminary data.</text>
</comment>
<gene>
    <name evidence="2" type="ORF">M3P05_07480</name>
</gene>
<organism evidence="2 3">
    <name type="scientific">Parendozoicomonas callyspongiae</name>
    <dbReference type="NCBI Taxonomy" id="2942213"/>
    <lineage>
        <taxon>Bacteria</taxon>
        <taxon>Pseudomonadati</taxon>
        <taxon>Pseudomonadota</taxon>
        <taxon>Gammaproteobacteria</taxon>
        <taxon>Oceanospirillales</taxon>
        <taxon>Endozoicomonadaceae</taxon>
        <taxon>Parendozoicomonas</taxon>
    </lineage>
</organism>
<dbReference type="Pfam" id="PF01882">
    <property type="entry name" value="DUF58"/>
    <property type="match status" value="1"/>
</dbReference>
<protein>
    <submittedName>
        <fullName evidence="2">DUF58 domain-containing protein</fullName>
    </submittedName>
</protein>
<dbReference type="Proteomes" id="UP001203338">
    <property type="component" value="Unassembled WGS sequence"/>
</dbReference>
<sequence length="311" mass="34981">MSGAYTSLDELTRLASLAKHIPLYKPGPAKAQLTGGHQSRLRGRGMDFEEFRNYQPGDDIRTIDWRASARTGKTQTRVYREERERPVLLVVDQGAGLFFGSQLNFKSVTAAEAAALLAWRALKHGDRVGALLAGQEQHKELRPRRSRQHVLQLLQQTVEMNQSLKAGQPRNSQALDKMLARTAQLTHPGSLVIVISDFHGISPNGLKDMALISRHSDLMAIQVFDPLDSDLPPAGLYAVSDGERRGLLNSRIKSTRENYQQQAQQRQKMLVEHMQKYRIPFHRLNCCQPTEDQLLQTTVSFQAELEGGNHE</sequence>
<dbReference type="PANTHER" id="PTHR33608:SF12">
    <property type="entry name" value="DUF58 DOMAIN-CONTAINING PROTEIN"/>
    <property type="match status" value="1"/>
</dbReference>
<feature type="domain" description="DUF58" evidence="1">
    <location>
        <begin position="50"/>
        <end position="267"/>
    </location>
</feature>
<dbReference type="RefSeq" id="WP_249698868.1">
    <property type="nucleotide sequence ID" value="NZ_JAMFLX010000008.1"/>
</dbReference>
<name>A0ABT0PEG8_9GAMM</name>
<dbReference type="PANTHER" id="PTHR33608">
    <property type="entry name" value="BLL2464 PROTEIN"/>
    <property type="match status" value="1"/>
</dbReference>
<dbReference type="InterPro" id="IPR002881">
    <property type="entry name" value="DUF58"/>
</dbReference>
<evidence type="ECO:0000259" key="1">
    <source>
        <dbReference type="Pfam" id="PF01882"/>
    </source>
</evidence>